<evidence type="ECO:0000313" key="8">
    <source>
        <dbReference type="EMBL" id="CAF4157952.1"/>
    </source>
</evidence>
<dbReference type="EMBL" id="CAJOBG010000921">
    <property type="protein sequence ID" value="CAF3873834.1"/>
    <property type="molecule type" value="Genomic_DNA"/>
</dbReference>
<organism evidence="7 9">
    <name type="scientific">Rotaria magnacalcarata</name>
    <dbReference type="NCBI Taxonomy" id="392030"/>
    <lineage>
        <taxon>Eukaryota</taxon>
        <taxon>Metazoa</taxon>
        <taxon>Spiralia</taxon>
        <taxon>Gnathifera</taxon>
        <taxon>Rotifera</taxon>
        <taxon>Eurotatoria</taxon>
        <taxon>Bdelloidea</taxon>
        <taxon>Philodinida</taxon>
        <taxon>Philodinidae</taxon>
        <taxon>Rotaria</taxon>
    </lineage>
</organism>
<evidence type="ECO:0000313" key="5">
    <source>
        <dbReference type="EMBL" id="CAF2131784.1"/>
    </source>
</evidence>
<dbReference type="EMBL" id="CAJNOW010000092">
    <property type="protein sequence ID" value="CAF1234280.1"/>
    <property type="molecule type" value="Genomic_DNA"/>
</dbReference>
<evidence type="ECO:0000313" key="6">
    <source>
        <dbReference type="EMBL" id="CAF2133174.1"/>
    </source>
</evidence>
<reference evidence="7" key="1">
    <citation type="submission" date="2021-02" db="EMBL/GenBank/DDBJ databases">
        <authorList>
            <person name="Nowell W R."/>
        </authorList>
    </citation>
    <scope>NUCLEOTIDE SEQUENCE</scope>
</reference>
<dbReference type="Proteomes" id="UP000663855">
    <property type="component" value="Unassembled WGS sequence"/>
</dbReference>
<gene>
    <name evidence="3" type="ORF">CJN711_LOCUS23026</name>
    <name evidence="2" type="ORF">KQP761_LOCUS1463</name>
    <name evidence="6" type="ORF">MBJ925_LOCUS27987</name>
    <name evidence="7" type="ORF">OVN521_LOCUS8080</name>
    <name evidence="8" type="ORF">UXM345_LOCUS25517</name>
    <name evidence="5" type="ORF">WKI299_LOCUS26442</name>
    <name evidence="4" type="ORF">XDN619_LOCUS1309</name>
</gene>
<protein>
    <submittedName>
        <fullName evidence="7">Uncharacterized protein</fullName>
    </submittedName>
</protein>
<dbReference type="Proteomes" id="UP000663842">
    <property type="component" value="Unassembled WGS sequence"/>
</dbReference>
<dbReference type="EMBL" id="CAJNRE010014946">
    <property type="protein sequence ID" value="CAF2133174.1"/>
    <property type="molecule type" value="Genomic_DNA"/>
</dbReference>
<evidence type="ECO:0000313" key="4">
    <source>
        <dbReference type="EMBL" id="CAF1959750.1"/>
    </source>
</evidence>
<dbReference type="OrthoDB" id="10052349at2759"/>
<dbReference type="EMBL" id="CAJNRF010011462">
    <property type="protein sequence ID" value="CAF2131784.1"/>
    <property type="molecule type" value="Genomic_DNA"/>
</dbReference>
<dbReference type="EMBL" id="CAJNOV010010805">
    <property type="protein sequence ID" value="CAF1421637.1"/>
    <property type="molecule type" value="Genomic_DNA"/>
</dbReference>
<dbReference type="Proteomes" id="UP000663824">
    <property type="component" value="Unassembled WGS sequence"/>
</dbReference>
<keyword evidence="9" id="KW-1185">Reference proteome</keyword>
<feature type="chain" id="PRO_5035692878" evidence="1">
    <location>
        <begin position="24"/>
        <end position="116"/>
    </location>
</feature>
<dbReference type="Proteomes" id="UP000663834">
    <property type="component" value="Unassembled WGS sequence"/>
</dbReference>
<evidence type="ECO:0000313" key="9">
    <source>
        <dbReference type="Proteomes" id="UP000663866"/>
    </source>
</evidence>
<evidence type="ECO:0000313" key="3">
    <source>
        <dbReference type="EMBL" id="CAF1421637.1"/>
    </source>
</evidence>
<sequence length="116" mass="13721">MIKNLFCLTICHLLSFQLTIITCENNEVVPEVIRDFLNKNEDQRPESVPKEIEDRCGFNGKNFDRICGPLEQELLTLSSRSQNKKYSLRKVLERKESANQFLHTGYRRKRFIYPLL</sequence>
<dbReference type="AlphaFoldDB" id="A0A819FWA0"/>
<dbReference type="Proteomes" id="UP000663856">
    <property type="component" value="Unassembled WGS sequence"/>
</dbReference>
<evidence type="ECO:0000256" key="1">
    <source>
        <dbReference type="SAM" id="SignalP"/>
    </source>
</evidence>
<keyword evidence="1" id="KW-0732">Signal</keyword>
<proteinExistence type="predicted"/>
<evidence type="ECO:0000313" key="2">
    <source>
        <dbReference type="EMBL" id="CAF1234280.1"/>
    </source>
</evidence>
<dbReference type="EMBL" id="CAJNRG010000064">
    <property type="protein sequence ID" value="CAF1959750.1"/>
    <property type="molecule type" value="Genomic_DNA"/>
</dbReference>
<dbReference type="Proteomes" id="UP000663866">
    <property type="component" value="Unassembled WGS sequence"/>
</dbReference>
<evidence type="ECO:0000313" key="7">
    <source>
        <dbReference type="EMBL" id="CAF3873834.1"/>
    </source>
</evidence>
<feature type="signal peptide" evidence="1">
    <location>
        <begin position="1"/>
        <end position="23"/>
    </location>
</feature>
<name>A0A819FWA0_9BILA</name>
<accession>A0A819FWA0</accession>
<comment type="caution">
    <text evidence="7">The sequence shown here is derived from an EMBL/GenBank/DDBJ whole genome shotgun (WGS) entry which is preliminary data.</text>
</comment>
<dbReference type="Proteomes" id="UP000663887">
    <property type="component" value="Unassembled WGS sequence"/>
</dbReference>
<dbReference type="EMBL" id="CAJOBF010004932">
    <property type="protein sequence ID" value="CAF4157952.1"/>
    <property type="molecule type" value="Genomic_DNA"/>
</dbReference>